<evidence type="ECO:0000256" key="4">
    <source>
        <dbReference type="ARBA" id="ARBA00022692"/>
    </source>
</evidence>
<evidence type="ECO:0000256" key="3">
    <source>
        <dbReference type="ARBA" id="ARBA00022475"/>
    </source>
</evidence>
<evidence type="ECO:0000256" key="5">
    <source>
        <dbReference type="ARBA" id="ARBA00022970"/>
    </source>
</evidence>
<evidence type="ECO:0000313" key="10">
    <source>
        <dbReference type="EMBL" id="TDR93312.1"/>
    </source>
</evidence>
<evidence type="ECO:0000256" key="2">
    <source>
        <dbReference type="ARBA" id="ARBA00022448"/>
    </source>
</evidence>
<comment type="caution">
    <text evidence="10">The sequence shown here is derived from an EMBL/GenBank/DDBJ whole genome shotgun (WGS) entry which is preliminary data.</text>
</comment>
<dbReference type="OrthoDB" id="9779023at2"/>
<keyword evidence="7 9" id="KW-0472">Membrane</keyword>
<gene>
    <name evidence="10" type="ORF">EV668_0569</name>
</gene>
<dbReference type="Proteomes" id="UP000295122">
    <property type="component" value="Unassembled WGS sequence"/>
</dbReference>
<keyword evidence="11" id="KW-1185">Reference proteome</keyword>
<protein>
    <submittedName>
        <fullName evidence="10">Branched-chain amino acid transport system permease protein</fullName>
    </submittedName>
</protein>
<feature type="transmembrane region" description="Helical" evidence="9">
    <location>
        <begin position="233"/>
        <end position="258"/>
    </location>
</feature>
<dbReference type="EMBL" id="SNZR01000011">
    <property type="protein sequence ID" value="TDR93312.1"/>
    <property type="molecule type" value="Genomic_DNA"/>
</dbReference>
<feature type="transmembrane region" description="Helical" evidence="9">
    <location>
        <begin position="150"/>
        <end position="168"/>
    </location>
</feature>
<dbReference type="GO" id="GO:0022857">
    <property type="term" value="F:transmembrane transporter activity"/>
    <property type="evidence" value="ECO:0007669"/>
    <property type="project" value="InterPro"/>
</dbReference>
<keyword evidence="5" id="KW-0029">Amino-acid transport</keyword>
<evidence type="ECO:0000256" key="6">
    <source>
        <dbReference type="ARBA" id="ARBA00022989"/>
    </source>
</evidence>
<name>A0A4R7C5X9_9HYPH</name>
<feature type="transmembrane region" description="Helical" evidence="9">
    <location>
        <begin position="264"/>
        <end position="284"/>
    </location>
</feature>
<keyword evidence="2" id="KW-0813">Transport</keyword>
<evidence type="ECO:0000256" key="9">
    <source>
        <dbReference type="SAM" id="Phobius"/>
    </source>
</evidence>
<keyword evidence="3" id="KW-1003">Cell membrane</keyword>
<dbReference type="AlphaFoldDB" id="A0A4R7C5X9"/>
<dbReference type="GO" id="GO:0005886">
    <property type="term" value="C:plasma membrane"/>
    <property type="evidence" value="ECO:0007669"/>
    <property type="project" value="UniProtKB-SubCell"/>
</dbReference>
<reference evidence="10 11" key="1">
    <citation type="submission" date="2019-03" db="EMBL/GenBank/DDBJ databases">
        <title>Genomic Encyclopedia of Type Strains, Phase IV (KMG-IV): sequencing the most valuable type-strain genomes for metagenomic binning, comparative biology and taxonomic classification.</title>
        <authorList>
            <person name="Goeker M."/>
        </authorList>
    </citation>
    <scope>NUCLEOTIDE SEQUENCE [LARGE SCALE GENOMIC DNA]</scope>
    <source>
        <strain evidence="10 11">DSM 25903</strain>
    </source>
</reference>
<organism evidence="10 11">
    <name type="scientific">Enterovirga rhinocerotis</name>
    <dbReference type="NCBI Taxonomy" id="1339210"/>
    <lineage>
        <taxon>Bacteria</taxon>
        <taxon>Pseudomonadati</taxon>
        <taxon>Pseudomonadota</taxon>
        <taxon>Alphaproteobacteria</taxon>
        <taxon>Hyphomicrobiales</taxon>
        <taxon>Methylobacteriaceae</taxon>
        <taxon>Enterovirga</taxon>
    </lineage>
</organism>
<dbReference type="PANTHER" id="PTHR11795:SF445">
    <property type="entry name" value="AMINO ACID ABC TRANSPORTER PERMEASE PROTEIN"/>
    <property type="match status" value="1"/>
</dbReference>
<proteinExistence type="inferred from homology"/>
<evidence type="ECO:0000256" key="8">
    <source>
        <dbReference type="ARBA" id="ARBA00037998"/>
    </source>
</evidence>
<dbReference type="Pfam" id="PF02653">
    <property type="entry name" value="BPD_transp_2"/>
    <property type="match status" value="1"/>
</dbReference>
<comment type="similarity">
    <text evidence="8">Belongs to the binding-protein-dependent transport system permease family. LivHM subfamily.</text>
</comment>
<keyword evidence="6 9" id="KW-1133">Transmembrane helix</keyword>
<feature type="transmembrane region" description="Helical" evidence="9">
    <location>
        <begin position="6"/>
        <end position="30"/>
    </location>
</feature>
<accession>A0A4R7C5X9</accession>
<evidence type="ECO:0000313" key="11">
    <source>
        <dbReference type="Proteomes" id="UP000295122"/>
    </source>
</evidence>
<dbReference type="CDD" id="cd06582">
    <property type="entry name" value="TM_PBP1_LivH_like"/>
    <property type="match status" value="1"/>
</dbReference>
<dbReference type="InterPro" id="IPR052157">
    <property type="entry name" value="BCAA_transport_permease"/>
</dbReference>
<dbReference type="RefSeq" id="WP_133768323.1">
    <property type="nucleotide sequence ID" value="NZ_SNZR01000011.1"/>
</dbReference>
<sequence length="298" mass="31336">MSFTNALQLLISGIAVGAIYTLTAKGLFIAHLATHRLNFGQGDFLMVGAYLSLGLLLAGVPAPLVLLAVLAAMAILGWGLERVAIRPLDRAGDQTGGYAWVLTTAGCALILQNVVELVWGKSAQYAPPIFSATRNNVVRIGEVGIFVEELAIILVAFLAVTAFYVFLFRTRWGKAIYAVAFNPEAAALLGVNVKGTVILVFVLASMLAGISGFLVGPLVSVQPHMGLVFTIKAFAVASIGGFSNPLGLLAGGLLFGIAEAYSNYFDSAFGDLYPLIAVLILLAFRPTGLFGTRAADVR</sequence>
<evidence type="ECO:0000256" key="1">
    <source>
        <dbReference type="ARBA" id="ARBA00004651"/>
    </source>
</evidence>
<feature type="transmembrane region" description="Helical" evidence="9">
    <location>
        <begin position="66"/>
        <end position="85"/>
    </location>
</feature>
<evidence type="ECO:0000256" key="7">
    <source>
        <dbReference type="ARBA" id="ARBA00023136"/>
    </source>
</evidence>
<comment type="subcellular location">
    <subcellularLocation>
        <location evidence="1">Cell membrane</location>
        <topology evidence="1">Multi-pass membrane protein</topology>
    </subcellularLocation>
</comment>
<keyword evidence="4 9" id="KW-0812">Transmembrane</keyword>
<dbReference type="GO" id="GO:0006865">
    <property type="term" value="P:amino acid transport"/>
    <property type="evidence" value="ECO:0007669"/>
    <property type="project" value="UniProtKB-KW"/>
</dbReference>
<dbReference type="InterPro" id="IPR001851">
    <property type="entry name" value="ABC_transp_permease"/>
</dbReference>
<feature type="transmembrane region" description="Helical" evidence="9">
    <location>
        <begin position="97"/>
        <end position="115"/>
    </location>
</feature>
<dbReference type="PANTHER" id="PTHR11795">
    <property type="entry name" value="BRANCHED-CHAIN AMINO ACID TRANSPORT SYSTEM PERMEASE PROTEIN LIVH"/>
    <property type="match status" value="1"/>
</dbReference>
<feature type="transmembrane region" description="Helical" evidence="9">
    <location>
        <begin position="197"/>
        <end position="221"/>
    </location>
</feature>